<reference evidence="1 2" key="1">
    <citation type="submission" date="2023-03" db="EMBL/GenBank/DDBJ databases">
        <title>Host association and intracellularity evolved multiple times independently in the Rickettsiales.</title>
        <authorList>
            <person name="Castelli M."/>
            <person name="Nardi T."/>
            <person name="Gammuto L."/>
            <person name="Bellinzona G."/>
            <person name="Sabaneyeva E."/>
            <person name="Potekhin A."/>
            <person name="Serra V."/>
            <person name="Petroni G."/>
            <person name="Sassera D."/>
        </authorList>
    </citation>
    <scope>NUCLEOTIDE SEQUENCE [LARGE SCALE GENOMIC DNA]</scope>
    <source>
        <strain evidence="1 2">Sr 2-6</strain>
    </source>
</reference>
<evidence type="ECO:0008006" key="3">
    <source>
        <dbReference type="Google" id="ProtNLM"/>
    </source>
</evidence>
<proteinExistence type="predicted"/>
<dbReference type="Proteomes" id="UP001291687">
    <property type="component" value="Unassembled WGS sequence"/>
</dbReference>
<protein>
    <recommendedName>
        <fullName evidence="3">FecR protein domain-containing protein</fullName>
    </recommendedName>
</protein>
<dbReference type="EMBL" id="JARJFB010000136">
    <property type="protein sequence ID" value="MEA0971429.1"/>
    <property type="molecule type" value="Genomic_DNA"/>
</dbReference>
<accession>A0ABU5NE35</accession>
<organism evidence="1 2">
    <name type="scientific">Candidatus Megaera venefica</name>
    <dbReference type="NCBI Taxonomy" id="2055910"/>
    <lineage>
        <taxon>Bacteria</taxon>
        <taxon>Pseudomonadati</taxon>
        <taxon>Pseudomonadota</taxon>
        <taxon>Alphaproteobacteria</taxon>
        <taxon>Rickettsiales</taxon>
        <taxon>Rickettsiaceae</taxon>
        <taxon>Candidatus Megaera</taxon>
    </lineage>
</organism>
<name>A0ABU5NE35_9RICK</name>
<sequence>MSIISNSYVSGSQKIDFIGTEKVLFKKGDILLNGKKITIDSTISGTAYNINKRSIETGVRAQIEKSSTGEAKLILVSIGRTVSITDPSKILLTLYSNNKIGRGSDKLLQIIGNSASNRNVTVRYSTQSINTTEIKYLNLSEPTTVKTQTKNNFIKNIALAEIIPELQQQQIMGEAPAIENDLYHLPMVEEAPVLREVEPAMDPIHIPTTITPREINSTNTYDFGSELDIGDIFPSFSFSSLAWGAAKYAYETGKHYTSEAYKYTTKEINQFI</sequence>
<evidence type="ECO:0000313" key="2">
    <source>
        <dbReference type="Proteomes" id="UP001291687"/>
    </source>
</evidence>
<keyword evidence="2" id="KW-1185">Reference proteome</keyword>
<gene>
    <name evidence="1" type="ORF">Megvenef_01407</name>
</gene>
<dbReference type="RefSeq" id="WP_322777332.1">
    <property type="nucleotide sequence ID" value="NZ_JARJFB010000136.1"/>
</dbReference>
<evidence type="ECO:0000313" key="1">
    <source>
        <dbReference type="EMBL" id="MEA0971429.1"/>
    </source>
</evidence>
<comment type="caution">
    <text evidence="1">The sequence shown here is derived from an EMBL/GenBank/DDBJ whole genome shotgun (WGS) entry which is preliminary data.</text>
</comment>